<reference evidence="7" key="1">
    <citation type="journal article" date="2019" name="Beilstein J. Org. Chem.">
        <title>Nanangenines: drimane sesquiterpenoids as the dominant metabolite cohort of a novel Australian fungus, Aspergillus nanangensis.</title>
        <authorList>
            <person name="Lacey H.J."/>
            <person name="Gilchrist C.L.M."/>
            <person name="Crombie A."/>
            <person name="Kalaitzis J.A."/>
            <person name="Vuong D."/>
            <person name="Rutledge P.J."/>
            <person name="Turner P."/>
            <person name="Pitt J.I."/>
            <person name="Lacey E."/>
            <person name="Chooi Y.H."/>
            <person name="Piggott A.M."/>
        </authorList>
    </citation>
    <scope>NUCLEOTIDE SEQUENCE</scope>
    <source>
        <strain evidence="7">MST-FP2251</strain>
    </source>
</reference>
<gene>
    <name evidence="7" type="ORF">FE257_010104</name>
</gene>
<evidence type="ECO:0000259" key="6">
    <source>
        <dbReference type="PROSITE" id="PS00624"/>
    </source>
</evidence>
<dbReference type="Proteomes" id="UP001194746">
    <property type="component" value="Unassembled WGS sequence"/>
</dbReference>
<dbReference type="Pfam" id="PF00732">
    <property type="entry name" value="GMC_oxred_N"/>
    <property type="match status" value="1"/>
</dbReference>
<dbReference type="PIRSF" id="PIRSF000137">
    <property type="entry name" value="Alcohol_oxidase"/>
    <property type="match status" value="1"/>
</dbReference>
<dbReference type="GO" id="GO:0050660">
    <property type="term" value="F:flavin adenine dinucleotide binding"/>
    <property type="evidence" value="ECO:0007669"/>
    <property type="project" value="InterPro"/>
</dbReference>
<feature type="binding site" evidence="3">
    <location>
        <position position="225"/>
    </location>
    <ligand>
        <name>FAD</name>
        <dbReference type="ChEBI" id="CHEBI:57692"/>
    </ligand>
</feature>
<reference evidence="7" key="2">
    <citation type="submission" date="2020-02" db="EMBL/GenBank/DDBJ databases">
        <authorList>
            <person name="Gilchrist C.L.M."/>
            <person name="Chooi Y.-H."/>
        </authorList>
    </citation>
    <scope>NUCLEOTIDE SEQUENCE</scope>
    <source>
        <strain evidence="7">MST-FP2251</strain>
    </source>
</reference>
<dbReference type="SUPFAM" id="SSF51905">
    <property type="entry name" value="FAD/NAD(P)-binding domain"/>
    <property type="match status" value="1"/>
</dbReference>
<dbReference type="AlphaFoldDB" id="A0AAD4CJ59"/>
<comment type="similarity">
    <text evidence="1 4">Belongs to the GMC oxidoreductase family.</text>
</comment>
<evidence type="ECO:0000256" key="1">
    <source>
        <dbReference type="ARBA" id="ARBA00010790"/>
    </source>
</evidence>
<dbReference type="PANTHER" id="PTHR11552">
    <property type="entry name" value="GLUCOSE-METHANOL-CHOLINE GMC OXIDOREDUCTASE"/>
    <property type="match status" value="1"/>
</dbReference>
<organism evidence="7 8">
    <name type="scientific">Aspergillus nanangensis</name>
    <dbReference type="NCBI Taxonomy" id="2582783"/>
    <lineage>
        <taxon>Eukaryota</taxon>
        <taxon>Fungi</taxon>
        <taxon>Dikarya</taxon>
        <taxon>Ascomycota</taxon>
        <taxon>Pezizomycotina</taxon>
        <taxon>Eurotiomycetes</taxon>
        <taxon>Eurotiomycetidae</taxon>
        <taxon>Eurotiales</taxon>
        <taxon>Aspergillaceae</taxon>
        <taxon>Aspergillus</taxon>
        <taxon>Aspergillus subgen. Circumdati</taxon>
    </lineage>
</organism>
<dbReference type="SUPFAM" id="SSF54373">
    <property type="entry name" value="FAD-linked reductases, C-terminal domain"/>
    <property type="match status" value="1"/>
</dbReference>
<feature type="active site" description="Proton acceptor" evidence="2">
    <location>
        <position position="533"/>
    </location>
</feature>
<evidence type="ECO:0000313" key="7">
    <source>
        <dbReference type="EMBL" id="KAF9887526.1"/>
    </source>
</evidence>
<dbReference type="InterPro" id="IPR000172">
    <property type="entry name" value="GMC_OxRdtase_N"/>
</dbReference>
<keyword evidence="4" id="KW-0285">Flavoprotein</keyword>
<keyword evidence="8" id="KW-1185">Reference proteome</keyword>
<accession>A0AAD4CJ59</accession>
<dbReference type="Pfam" id="PF05199">
    <property type="entry name" value="GMC_oxred_C"/>
    <property type="match status" value="1"/>
</dbReference>
<evidence type="ECO:0000313" key="8">
    <source>
        <dbReference type="Proteomes" id="UP001194746"/>
    </source>
</evidence>
<dbReference type="InterPro" id="IPR012132">
    <property type="entry name" value="GMC_OxRdtase"/>
</dbReference>
<comment type="caution">
    <text evidence="7">The sequence shown here is derived from an EMBL/GenBank/DDBJ whole genome shotgun (WGS) entry which is preliminary data.</text>
</comment>
<proteinExistence type="inferred from homology"/>
<feature type="active site" description="Proton donor" evidence="2">
    <location>
        <position position="495"/>
    </location>
</feature>
<dbReference type="PROSITE" id="PS00623">
    <property type="entry name" value="GMC_OXRED_1"/>
    <property type="match status" value="1"/>
</dbReference>
<evidence type="ECO:0000256" key="4">
    <source>
        <dbReference type="RuleBase" id="RU003968"/>
    </source>
</evidence>
<keyword evidence="3 4" id="KW-0274">FAD</keyword>
<dbReference type="GO" id="GO:0016614">
    <property type="term" value="F:oxidoreductase activity, acting on CH-OH group of donors"/>
    <property type="evidence" value="ECO:0007669"/>
    <property type="project" value="InterPro"/>
</dbReference>
<comment type="cofactor">
    <cofactor evidence="3">
        <name>FAD</name>
        <dbReference type="ChEBI" id="CHEBI:57692"/>
    </cofactor>
</comment>
<evidence type="ECO:0000256" key="3">
    <source>
        <dbReference type="PIRSR" id="PIRSR000137-2"/>
    </source>
</evidence>
<dbReference type="Gene3D" id="3.50.50.60">
    <property type="entry name" value="FAD/NAD(P)-binding domain"/>
    <property type="match status" value="1"/>
</dbReference>
<dbReference type="InterPro" id="IPR007867">
    <property type="entry name" value="GMC_OxRtase_C"/>
</dbReference>
<evidence type="ECO:0000256" key="2">
    <source>
        <dbReference type="PIRSR" id="PIRSR000137-1"/>
    </source>
</evidence>
<feature type="domain" description="Glucose-methanol-choline oxidoreductase N-terminal" evidence="6">
    <location>
        <begin position="260"/>
        <end position="274"/>
    </location>
</feature>
<dbReference type="InterPro" id="IPR036188">
    <property type="entry name" value="FAD/NAD-bd_sf"/>
</dbReference>
<dbReference type="EMBL" id="VCAU01000060">
    <property type="protein sequence ID" value="KAF9887526.1"/>
    <property type="molecule type" value="Genomic_DNA"/>
</dbReference>
<dbReference type="PANTHER" id="PTHR11552:SF123">
    <property type="entry name" value="GMC OXIDOREDUCTASE (AFU_ORTHOLOGUE AFUA_2G01770)-RELATED"/>
    <property type="match status" value="1"/>
</dbReference>
<name>A0AAD4CJ59_ASPNN</name>
<dbReference type="PROSITE" id="PS00624">
    <property type="entry name" value="GMC_OXRED_2"/>
    <property type="match status" value="1"/>
</dbReference>
<protein>
    <recommendedName>
        <fullName evidence="5 6">Glucose-methanol-choline oxidoreductase N-terminal domain-containing protein</fullName>
    </recommendedName>
</protein>
<dbReference type="Gene3D" id="3.30.560.10">
    <property type="entry name" value="Glucose Oxidase, domain 3"/>
    <property type="match status" value="1"/>
</dbReference>
<sequence length="553" mass="59854">MLWAKMFDYIVVGGGIGGSVVSHRLHQSDPSLKILLVEAGPDVSGNTQIPYSNYTPYLVGSQWDWGYYTEPQAALNGRRINNPAGKCLGGGTALNSCGWMRGDSSDFDLWADLVDDDQYNYENMLPYFKRTEEYYNPDLSPGQHGADGPLFVASTTSAGRQFPLRDQVAEAWDENGVDALPDLDGNAGHNQGRAELTEDRRDGLRQLASSAYDLGGVTVLTETLVKRITLSKAKGTVRATGIELVNGTRYHGKEIIASAGSYRTPQLLMLSGIGPEETLSELGIDPIVNAPEVGQNLHDHLEFQMFWKLKDPSAGYAVGSDNPLFSQPEFGTGMPLDWVVTTTVPQAGLISAIQADEGQKPAHSHPLLRKARSFLEHFVIYAAGSAADPVVPADGSHIMTTMVHFLPTSKGYVTINSADPSKPPVIDPQYYTTQVDQYAIRQGIRDATNLMLGTAVGKSLIAQETAPDDFDPITLNATDAYIDARYKHNAFSTYHPMGSCSMGKVVDTDFRVYGVKGLRVVDASVFPNPITAHIQAATYGMAEKAAAVILGSN</sequence>
<feature type="domain" description="Glucose-methanol-choline oxidoreductase N-terminal" evidence="5">
    <location>
        <begin position="85"/>
        <end position="108"/>
    </location>
</feature>
<evidence type="ECO:0000259" key="5">
    <source>
        <dbReference type="PROSITE" id="PS00623"/>
    </source>
</evidence>